<feature type="non-terminal residue" evidence="2">
    <location>
        <position position="164"/>
    </location>
</feature>
<sequence length="164" mass="18708">MERRLLDAVFSLDFINRHEHVLFAGPVGVGKSFLAQALGYAAVRAEHSVRFTRADAFFRTLAQSRVDHTLEKTFRSFLSPDLLILDDFGLQKLTAQQSTDLYELIIARHRQSSFVITSNRTVEEWLGLFDDPILGNSALDRLANASYQIIIEGTSYRERLSPYR</sequence>
<evidence type="ECO:0000313" key="2">
    <source>
        <dbReference type="EMBL" id="GAI40809.1"/>
    </source>
</evidence>
<dbReference type="Pfam" id="PF01695">
    <property type="entry name" value="IstB_IS21"/>
    <property type="match status" value="1"/>
</dbReference>
<organism evidence="2">
    <name type="scientific">marine sediment metagenome</name>
    <dbReference type="NCBI Taxonomy" id="412755"/>
    <lineage>
        <taxon>unclassified sequences</taxon>
        <taxon>metagenomes</taxon>
        <taxon>ecological metagenomes</taxon>
    </lineage>
</organism>
<dbReference type="SMART" id="SM00382">
    <property type="entry name" value="AAA"/>
    <property type="match status" value="1"/>
</dbReference>
<dbReference type="InterPro" id="IPR002611">
    <property type="entry name" value="IstB_ATP-bd"/>
</dbReference>
<dbReference type="CDD" id="cd00009">
    <property type="entry name" value="AAA"/>
    <property type="match status" value="1"/>
</dbReference>
<reference evidence="2" key="1">
    <citation type="journal article" date="2014" name="Front. Microbiol.">
        <title>High frequency of phylogenetically diverse reductive dehalogenase-homologous genes in deep subseafloor sedimentary metagenomes.</title>
        <authorList>
            <person name="Kawai M."/>
            <person name="Futagami T."/>
            <person name="Toyoda A."/>
            <person name="Takaki Y."/>
            <person name="Nishi S."/>
            <person name="Hori S."/>
            <person name="Arai W."/>
            <person name="Tsubouchi T."/>
            <person name="Morono Y."/>
            <person name="Uchiyama I."/>
            <person name="Ito T."/>
            <person name="Fujiyama A."/>
            <person name="Inagaki F."/>
            <person name="Takami H."/>
        </authorList>
    </citation>
    <scope>NUCLEOTIDE SEQUENCE</scope>
    <source>
        <strain evidence="2">Expedition CK06-06</strain>
    </source>
</reference>
<gene>
    <name evidence="2" type="ORF">S06H3_46424</name>
</gene>
<accession>X1QBZ8</accession>
<dbReference type="EMBL" id="BARV01029073">
    <property type="protein sequence ID" value="GAI40809.1"/>
    <property type="molecule type" value="Genomic_DNA"/>
</dbReference>
<dbReference type="InterPro" id="IPR003593">
    <property type="entry name" value="AAA+_ATPase"/>
</dbReference>
<protein>
    <recommendedName>
        <fullName evidence="1">AAA+ ATPase domain-containing protein</fullName>
    </recommendedName>
</protein>
<feature type="domain" description="AAA+ ATPase" evidence="1">
    <location>
        <begin position="17"/>
        <end position="155"/>
    </location>
</feature>
<dbReference type="InterPro" id="IPR027417">
    <property type="entry name" value="P-loop_NTPase"/>
</dbReference>
<name>X1QBZ8_9ZZZZ</name>
<evidence type="ECO:0000259" key="1">
    <source>
        <dbReference type="SMART" id="SM00382"/>
    </source>
</evidence>
<dbReference type="SUPFAM" id="SSF52540">
    <property type="entry name" value="P-loop containing nucleoside triphosphate hydrolases"/>
    <property type="match status" value="1"/>
</dbReference>
<dbReference type="Gene3D" id="3.40.50.300">
    <property type="entry name" value="P-loop containing nucleotide triphosphate hydrolases"/>
    <property type="match status" value="1"/>
</dbReference>
<comment type="caution">
    <text evidence="2">The sequence shown here is derived from an EMBL/GenBank/DDBJ whole genome shotgun (WGS) entry which is preliminary data.</text>
</comment>
<dbReference type="PANTHER" id="PTHR30050:SF4">
    <property type="entry name" value="ATP-BINDING PROTEIN RV3427C IN INSERTION SEQUENCE-RELATED"/>
    <property type="match status" value="1"/>
</dbReference>
<proteinExistence type="predicted"/>
<dbReference type="PANTHER" id="PTHR30050">
    <property type="entry name" value="CHROMOSOMAL REPLICATION INITIATOR PROTEIN DNAA"/>
    <property type="match status" value="1"/>
</dbReference>
<dbReference type="AlphaFoldDB" id="X1QBZ8"/>
<dbReference type="GO" id="GO:0005524">
    <property type="term" value="F:ATP binding"/>
    <property type="evidence" value="ECO:0007669"/>
    <property type="project" value="InterPro"/>
</dbReference>
<dbReference type="GO" id="GO:0006260">
    <property type="term" value="P:DNA replication"/>
    <property type="evidence" value="ECO:0007669"/>
    <property type="project" value="TreeGrafter"/>
</dbReference>